<protein>
    <submittedName>
        <fullName evidence="8">EGF-like domain-containing protein</fullName>
    </submittedName>
</protein>
<evidence type="ECO:0000259" key="7">
    <source>
        <dbReference type="Pfam" id="PF25820"/>
    </source>
</evidence>
<dbReference type="RefSeq" id="XP_645075.2">
    <property type="nucleotide sequence ID" value="XM_639983.2"/>
</dbReference>
<dbReference type="AlphaFoldDB" id="Q558J3"/>
<dbReference type="Proteomes" id="UP000002195">
    <property type="component" value="Unassembled WGS sequence"/>
</dbReference>
<dbReference type="PANTHER" id="PTHR31378">
    <property type="entry name" value="EGF-LIKE DOMAIN-CONTAINING PROTEIN-RELATED-RELATED"/>
    <property type="match status" value="1"/>
</dbReference>
<reference evidence="8 9" key="1">
    <citation type="journal article" date="2005" name="Nature">
        <title>The genome of the social amoeba Dictyostelium discoideum.</title>
        <authorList>
            <consortium name="The Dictyostelium discoideum Sequencing Consortium"/>
            <person name="Eichinger L."/>
            <person name="Pachebat J.A."/>
            <person name="Glockner G."/>
            <person name="Rajandream M.A."/>
            <person name="Sucgang R."/>
            <person name="Berriman M."/>
            <person name="Song J."/>
            <person name="Olsen R."/>
            <person name="Szafranski K."/>
            <person name="Xu Q."/>
            <person name="Tunggal B."/>
            <person name="Kummerfeld S."/>
            <person name="Madera M."/>
            <person name="Konfortov B.A."/>
            <person name="Rivero F."/>
            <person name="Bankier A.T."/>
            <person name="Lehmann R."/>
            <person name="Hamlin N."/>
            <person name="Davies R."/>
            <person name="Gaudet P."/>
            <person name="Fey P."/>
            <person name="Pilcher K."/>
            <person name="Chen G."/>
            <person name="Saunders D."/>
            <person name="Sodergren E."/>
            <person name="Davis P."/>
            <person name="Kerhornou A."/>
            <person name="Nie X."/>
            <person name="Hall N."/>
            <person name="Anjard C."/>
            <person name="Hemphill L."/>
            <person name="Bason N."/>
            <person name="Farbrother P."/>
            <person name="Desany B."/>
            <person name="Just E."/>
            <person name="Morio T."/>
            <person name="Rost R."/>
            <person name="Churcher C."/>
            <person name="Cooper J."/>
            <person name="Haydock S."/>
            <person name="van Driessche N."/>
            <person name="Cronin A."/>
            <person name="Goodhead I."/>
            <person name="Muzny D."/>
            <person name="Mourier T."/>
            <person name="Pain A."/>
            <person name="Lu M."/>
            <person name="Harper D."/>
            <person name="Lindsay R."/>
            <person name="Hauser H."/>
            <person name="James K."/>
            <person name="Quiles M."/>
            <person name="Madan Babu M."/>
            <person name="Saito T."/>
            <person name="Buchrieser C."/>
            <person name="Wardroper A."/>
            <person name="Felder M."/>
            <person name="Thangavelu M."/>
            <person name="Johnson D."/>
            <person name="Knights A."/>
            <person name="Loulseged H."/>
            <person name="Mungall K."/>
            <person name="Oliver K."/>
            <person name="Price C."/>
            <person name="Quail M.A."/>
            <person name="Urushihara H."/>
            <person name="Hernandez J."/>
            <person name="Rabbinowitsch E."/>
            <person name="Steffen D."/>
            <person name="Sanders M."/>
            <person name="Ma J."/>
            <person name="Kohara Y."/>
            <person name="Sharp S."/>
            <person name="Simmonds M."/>
            <person name="Spiegler S."/>
            <person name="Tivey A."/>
            <person name="Sugano S."/>
            <person name="White B."/>
            <person name="Walker D."/>
            <person name="Woodward J."/>
            <person name="Winckler T."/>
            <person name="Tanaka Y."/>
            <person name="Shaulsky G."/>
            <person name="Schleicher M."/>
            <person name="Weinstock G."/>
            <person name="Rosenthal A."/>
            <person name="Cox E.C."/>
            <person name="Chisholm R.L."/>
            <person name="Gibbs R."/>
            <person name="Loomis W.F."/>
            <person name="Platzer M."/>
            <person name="Kay R.R."/>
            <person name="Williams J."/>
            <person name="Dear P.H."/>
            <person name="Noegel A.A."/>
            <person name="Barrell B."/>
            <person name="Kuspa A."/>
        </authorList>
    </citation>
    <scope>NUCLEOTIDE SEQUENCE [LARGE SCALE GENOMIC DNA]</scope>
    <source>
        <strain evidence="8 9">AX4</strain>
    </source>
</reference>
<dbReference type="InterPro" id="IPR055462">
    <property type="entry name" value="DUF7034"/>
</dbReference>
<dbReference type="Pfam" id="PF25820">
    <property type="entry name" value="DUF7949"/>
    <property type="match status" value="1"/>
</dbReference>
<dbReference type="eggNOG" id="ENOG502SC7H">
    <property type="taxonomic scope" value="Eukaryota"/>
</dbReference>
<dbReference type="PaxDb" id="44689-DDB0238709"/>
<comment type="caution">
    <text evidence="8">The sequence shown here is derived from an EMBL/GenBank/DDBJ whole genome shotgun (WGS) entry which is preliminary data.</text>
</comment>
<dbReference type="Pfam" id="PF22933">
    <property type="entry name" value="ComC_SSD"/>
    <property type="match status" value="1"/>
</dbReference>
<dbReference type="KEGG" id="ddi:DDB_G0273043"/>
<evidence type="ECO:0000259" key="4">
    <source>
        <dbReference type="Pfam" id="PF22933"/>
    </source>
</evidence>
<keyword evidence="2" id="KW-1133">Transmembrane helix</keyword>
<dbReference type="PhylomeDB" id="Q558J3"/>
<dbReference type="InterPro" id="IPR055463">
    <property type="entry name" value="DUF7035"/>
</dbReference>
<feature type="domain" description="DUF7034" evidence="5">
    <location>
        <begin position="816"/>
        <end position="927"/>
    </location>
</feature>
<proteinExistence type="predicted"/>
<keyword evidence="9" id="KW-1185">Reference proteome</keyword>
<dbReference type="VEuPathDB" id="AmoebaDB:DDB_G0273043"/>
<keyword evidence="2" id="KW-0472">Membrane</keyword>
<evidence type="ECO:0000259" key="5">
    <source>
        <dbReference type="Pfam" id="PF23033"/>
    </source>
</evidence>
<evidence type="ECO:0000256" key="1">
    <source>
        <dbReference type="SAM" id="MobiDB-lite"/>
    </source>
</evidence>
<accession>Q558J3</accession>
<dbReference type="EMBL" id="AAFI02000009">
    <property type="protein sequence ID" value="EAL71159.2"/>
    <property type="molecule type" value="Genomic_DNA"/>
</dbReference>
<dbReference type="GeneID" id="8618750"/>
<feature type="signal peptide" evidence="3">
    <location>
        <begin position="1"/>
        <end position="20"/>
    </location>
</feature>
<dbReference type="Pfam" id="PF23033">
    <property type="entry name" value="DUF7034"/>
    <property type="match status" value="1"/>
</dbReference>
<feature type="compositionally biased region" description="Low complexity" evidence="1">
    <location>
        <begin position="1045"/>
        <end position="1065"/>
    </location>
</feature>
<dbReference type="Pfam" id="PF23034">
    <property type="entry name" value="DUF7035"/>
    <property type="match status" value="1"/>
</dbReference>
<evidence type="ECO:0000259" key="6">
    <source>
        <dbReference type="Pfam" id="PF23034"/>
    </source>
</evidence>
<evidence type="ECO:0000313" key="9">
    <source>
        <dbReference type="Proteomes" id="UP000002195"/>
    </source>
</evidence>
<keyword evidence="3" id="KW-0732">Signal</keyword>
<name>Q558J3_DICDI</name>
<feature type="domain" description="DUF7035" evidence="6">
    <location>
        <begin position="672"/>
        <end position="803"/>
    </location>
</feature>
<feature type="domain" description="ComC supersandwich" evidence="4">
    <location>
        <begin position="1126"/>
        <end position="1321"/>
    </location>
</feature>
<organism evidence="8 9">
    <name type="scientific">Dictyostelium discoideum</name>
    <name type="common">Social amoeba</name>
    <dbReference type="NCBI Taxonomy" id="44689"/>
    <lineage>
        <taxon>Eukaryota</taxon>
        <taxon>Amoebozoa</taxon>
        <taxon>Evosea</taxon>
        <taxon>Eumycetozoa</taxon>
        <taxon>Dictyostelia</taxon>
        <taxon>Dictyosteliales</taxon>
        <taxon>Dictyosteliaceae</taxon>
        <taxon>Dictyostelium</taxon>
    </lineage>
</organism>
<sequence length="1391" mass="156366">MNKNFVLYLFYFIFLNYCNSQSLNITDISEANSYIVYPDSSNSQTCSFNFKFFIQTVNIINYSGSSFSFLLSKSFVLDTSSFITKDGHAYASFNGLNLPLGNDSLILTSTYENSDGIKIQQNYSISYKCELIEFNSLGYKVLLTNNFKKSKSGMNGIIQFTGLKNKLKSLSSSGGIFNVKPTFPNSFSFSDYQFQNLTKENIISLLFNNGNNITVKFPSSFSSYYNVDESNSKVVIYPSESTNIIEYGYDNSPLYSVTINKTSVDYEPYIQVNNGFSNYSQITPIYQNDKTVTYLGQLINSAPSKLSIYSEFNNSLIKIYETPILNITKFSKEPFVPNPFIVTYFNSDGIFLLNSSMFTITTSNQFNFLTTTYSFGLFTKDFQWPFGFGSGNNFNYNVSASFLRYKALISSPKVFTVDKTNLININSNIIAPTVNAPILLKFEWVHLFSGNYLLKFRVKDNGYEAFVGIGDVNTIALRYESMIDSESIGDEIVFAAVIDTYRYPIDKFIVFDRLGQTETYSIGQYYSVNPLLKIDSFYENNNKNNNNNNNLLLINNITFFNNFIDIINKSVDNVVYFTYNGGRMDNDEKPIGFMLMDVVTLVKNSKYHFNSSTLYFSTWNSTISMYQIKFKIPANTQPGHIPYRFFINSYSTPLDSEFLPSSAQLYVTLSNFDGYGPIFSNIEKVNSTNEFGWKFTIDDPINGFDYADIIVRGEMDSSTYKFHLTTQNLTRGDKFNGDYQINITLPSKCASQNYIITQVKLYDTQGIGCYFSVSESFVGGGVNNPFINYLLDSTINKLYKKCSGENDGIDSSPPILTLFTPQVAIPADGHMEVYFSFEATDYESGLKDLQYPMVYVEAIEFQIFECETIIKSKNITSATYQCYVYLPRGVLYTSEITFSVYGLINNGGCYGGYSSDSLRILFPYKFSMKAVSSGLAKRLDIYRVSQITTSGGELWIIGAGFFSSNLVVLIKYYGESTFTQTSIPTISYPNAMLINDVKPTDKPFIIKVQEAFFSNEFTVYPLVFDIRFVPPIPTELPTESPTPNPSSSSSSIDSSSSTPTSSPIPTNKPQTCLGEPLCGGSKQGYCSSSGCVCYPPWIGNDCNSQVIIIPQPSTNTSQPSTELPIIDNNNQTSNINLYTFDKWIYTPINNIKSQYFTSIQSGDTKSTNTLTTNITVTLEWFNQTTIIQFANNNITMNPSSIKYTIEITEYKFLNQLNSLQLVMSALFESSTSKDTCSLKVFGDTSDGDNSNFFKIQIDDHSLYGRFIKRAIIDSKVSSIENQLLDSKMNSIQTSSISQSFIGITIPNYKQSIIIDPDFSVLVDSKPVSNNDNNSICTSNKSKLTSSQLAGIIIGSVAFAAVVVVAASYFIIKKWKDDKFVKTFNRKLKKLS</sequence>
<dbReference type="FunCoup" id="Q558J3">
    <property type="interactions" value="744"/>
</dbReference>
<feature type="transmembrane region" description="Helical" evidence="2">
    <location>
        <begin position="1348"/>
        <end position="1371"/>
    </location>
</feature>
<dbReference type="PANTHER" id="PTHR31378:SF29">
    <property type="entry name" value="EGF-LIKE DOMAIN-CONTAINING PROTEIN-RELATED"/>
    <property type="match status" value="1"/>
</dbReference>
<dbReference type="InterPro" id="IPR057709">
    <property type="entry name" value="DUF7949"/>
</dbReference>
<feature type="region of interest" description="Disordered" evidence="1">
    <location>
        <begin position="1035"/>
        <end position="1068"/>
    </location>
</feature>
<feature type="compositionally biased region" description="Pro residues" evidence="1">
    <location>
        <begin position="1035"/>
        <end position="1044"/>
    </location>
</feature>
<dbReference type="InParanoid" id="Q558J3"/>
<keyword evidence="2" id="KW-0812">Transmembrane</keyword>
<feature type="chain" id="PRO_5004250477" evidence="3">
    <location>
        <begin position="21"/>
        <end position="1391"/>
    </location>
</feature>
<evidence type="ECO:0000313" key="8">
    <source>
        <dbReference type="EMBL" id="EAL71159.2"/>
    </source>
</evidence>
<dbReference type="HOGENOM" id="CLU_004923_0_0_1"/>
<dbReference type="dictyBase" id="DDB_G0273043"/>
<feature type="domain" description="DUF7949" evidence="7">
    <location>
        <begin position="1072"/>
        <end position="1106"/>
    </location>
</feature>
<gene>
    <name evidence="8" type="ORF">DDB_G0273043</name>
</gene>
<dbReference type="InterPro" id="IPR054484">
    <property type="entry name" value="ComC_SSD"/>
</dbReference>
<evidence type="ECO:0000256" key="2">
    <source>
        <dbReference type="SAM" id="Phobius"/>
    </source>
</evidence>
<evidence type="ECO:0000256" key="3">
    <source>
        <dbReference type="SAM" id="SignalP"/>
    </source>
</evidence>